<dbReference type="RefSeq" id="WP_249100225.1">
    <property type="nucleotide sequence ID" value="NZ_JAMAST010000005.1"/>
</dbReference>
<dbReference type="Pfam" id="PF01638">
    <property type="entry name" value="HxlR"/>
    <property type="match status" value="1"/>
</dbReference>
<dbReference type="PANTHER" id="PTHR33204:SF37">
    <property type="entry name" value="HTH-TYPE TRANSCRIPTIONAL REGULATOR YODB"/>
    <property type="match status" value="1"/>
</dbReference>
<evidence type="ECO:0000313" key="6">
    <source>
        <dbReference type="Proteomes" id="UP001203004"/>
    </source>
</evidence>
<comment type="caution">
    <text evidence="5">The sequence shown here is derived from an EMBL/GenBank/DDBJ whole genome shotgun (WGS) entry which is preliminary data.</text>
</comment>
<dbReference type="SUPFAM" id="SSF46785">
    <property type="entry name" value="Winged helix' DNA-binding domain"/>
    <property type="match status" value="1"/>
</dbReference>
<sequence length="112" mass="12711">MQKVPSVCPKFEKAFQILGKKWNGLIIEVLLAGETHFSMISAAIPELSDRMLSARLRELEEMGIIERIVDTGYPVQVTYRLTDMGIESKPILEAVHDWADKWYADLGSEKSE</sequence>
<name>A0ABT0MA04_9BACL</name>
<dbReference type="InterPro" id="IPR036388">
    <property type="entry name" value="WH-like_DNA-bd_sf"/>
</dbReference>
<evidence type="ECO:0000259" key="4">
    <source>
        <dbReference type="PROSITE" id="PS51118"/>
    </source>
</evidence>
<dbReference type="PANTHER" id="PTHR33204">
    <property type="entry name" value="TRANSCRIPTIONAL REGULATOR, MARR FAMILY"/>
    <property type="match status" value="1"/>
</dbReference>
<dbReference type="EMBL" id="JAMAST010000005">
    <property type="protein sequence ID" value="MCL1631706.1"/>
    <property type="molecule type" value="Genomic_DNA"/>
</dbReference>
<keyword evidence="6" id="KW-1185">Reference proteome</keyword>
<dbReference type="InterPro" id="IPR036390">
    <property type="entry name" value="WH_DNA-bd_sf"/>
</dbReference>
<evidence type="ECO:0000313" key="5">
    <source>
        <dbReference type="EMBL" id="MCL1631706.1"/>
    </source>
</evidence>
<organism evidence="5 6">
    <name type="scientific">Sporolactobacillus mangiferae</name>
    <dbReference type="NCBI Taxonomy" id="2940498"/>
    <lineage>
        <taxon>Bacteria</taxon>
        <taxon>Bacillati</taxon>
        <taxon>Bacillota</taxon>
        <taxon>Bacilli</taxon>
        <taxon>Bacillales</taxon>
        <taxon>Sporolactobacillaceae</taxon>
        <taxon>Sporolactobacillus</taxon>
    </lineage>
</organism>
<protein>
    <submittedName>
        <fullName evidence="5">Helix-turn-helix transcriptional regulator</fullName>
    </submittedName>
</protein>
<accession>A0ABT0MA04</accession>
<proteinExistence type="predicted"/>
<feature type="domain" description="HTH hxlR-type" evidence="4">
    <location>
        <begin position="8"/>
        <end position="107"/>
    </location>
</feature>
<keyword evidence="2" id="KW-0238">DNA-binding</keyword>
<dbReference type="InterPro" id="IPR002577">
    <property type="entry name" value="HTH_HxlR"/>
</dbReference>
<keyword evidence="3" id="KW-0804">Transcription</keyword>
<dbReference type="Gene3D" id="1.10.10.10">
    <property type="entry name" value="Winged helix-like DNA-binding domain superfamily/Winged helix DNA-binding domain"/>
    <property type="match status" value="1"/>
</dbReference>
<evidence type="ECO:0000256" key="2">
    <source>
        <dbReference type="ARBA" id="ARBA00023125"/>
    </source>
</evidence>
<dbReference type="PROSITE" id="PS51118">
    <property type="entry name" value="HTH_HXLR"/>
    <property type="match status" value="1"/>
</dbReference>
<dbReference type="Proteomes" id="UP001203004">
    <property type="component" value="Unassembled WGS sequence"/>
</dbReference>
<gene>
    <name evidence="5" type="ORF">M3N64_07055</name>
</gene>
<reference evidence="5 6" key="1">
    <citation type="submission" date="2022-05" db="EMBL/GenBank/DDBJ databases">
        <title>Sporolactobacillus sp nov CPB3-1, isolated from tree bark (Mangifera indica L.).</title>
        <authorList>
            <person name="Phuengjayaem S."/>
            <person name="Tanasupawat S."/>
        </authorList>
    </citation>
    <scope>NUCLEOTIDE SEQUENCE [LARGE SCALE GENOMIC DNA]</scope>
    <source>
        <strain evidence="5 6">CPB3-1</strain>
    </source>
</reference>
<evidence type="ECO:0000256" key="3">
    <source>
        <dbReference type="ARBA" id="ARBA00023163"/>
    </source>
</evidence>
<keyword evidence="1" id="KW-0805">Transcription regulation</keyword>
<evidence type="ECO:0000256" key="1">
    <source>
        <dbReference type="ARBA" id="ARBA00023015"/>
    </source>
</evidence>